<gene>
    <name evidence="2" type="ORF">K0O64_13705</name>
</gene>
<dbReference type="RefSeq" id="WP_096311400.1">
    <property type="nucleotide sequence ID" value="NZ_BAAAVX010000042.1"/>
</dbReference>
<dbReference type="InterPro" id="IPR001387">
    <property type="entry name" value="Cro/C1-type_HTH"/>
</dbReference>
<evidence type="ECO:0000313" key="2">
    <source>
        <dbReference type="EMBL" id="QYL19441.1"/>
    </source>
</evidence>
<dbReference type="Pfam" id="PF17765">
    <property type="entry name" value="MLTR_LBD"/>
    <property type="match status" value="1"/>
</dbReference>
<name>A0ABX8VTG2_9MYCO</name>
<dbReference type="SUPFAM" id="SSF47413">
    <property type="entry name" value="lambda repressor-like DNA-binding domains"/>
    <property type="match status" value="1"/>
</dbReference>
<proteinExistence type="predicted"/>
<evidence type="ECO:0000313" key="3">
    <source>
        <dbReference type="Proteomes" id="UP000825367"/>
    </source>
</evidence>
<accession>A0ABX8VTG2</accession>
<reference evidence="2 3" key="1">
    <citation type="submission" date="2021-07" db="EMBL/GenBank/DDBJ databases">
        <title>Whole genome sequencing of non-tuberculosis mycobacteria type-strains.</title>
        <authorList>
            <person name="Igarashi Y."/>
            <person name="Osugi A."/>
            <person name="Mitarai S."/>
        </authorList>
    </citation>
    <scope>NUCLEOTIDE SEQUENCE [LARGE SCALE GENOMIC DNA]</scope>
    <source>
        <strain evidence="2 3">JCM 16370</strain>
    </source>
</reference>
<dbReference type="SMART" id="SM00530">
    <property type="entry name" value="HTH_XRE"/>
    <property type="match status" value="1"/>
</dbReference>
<protein>
    <submittedName>
        <fullName evidence="2">Helix-turn-helix transcriptional regulator</fullName>
    </submittedName>
</protein>
<keyword evidence="3" id="KW-1185">Reference proteome</keyword>
<feature type="domain" description="HTH cro/C1-type" evidence="1">
    <location>
        <begin position="35"/>
        <end position="82"/>
    </location>
</feature>
<evidence type="ECO:0000259" key="1">
    <source>
        <dbReference type="PROSITE" id="PS50943"/>
    </source>
</evidence>
<dbReference type="PANTHER" id="PTHR35010:SF2">
    <property type="entry name" value="BLL4672 PROTEIN"/>
    <property type="match status" value="1"/>
</dbReference>
<dbReference type="Gene3D" id="1.10.260.40">
    <property type="entry name" value="lambda repressor-like DNA-binding domains"/>
    <property type="match status" value="1"/>
</dbReference>
<dbReference type="EMBL" id="CP080333">
    <property type="protein sequence ID" value="QYL19441.1"/>
    <property type="molecule type" value="Genomic_DNA"/>
</dbReference>
<dbReference type="PANTHER" id="PTHR35010">
    <property type="entry name" value="BLL4672 PROTEIN-RELATED"/>
    <property type="match status" value="1"/>
</dbReference>
<dbReference type="Proteomes" id="UP000825367">
    <property type="component" value="Chromosome"/>
</dbReference>
<dbReference type="InterPro" id="IPR041413">
    <property type="entry name" value="MLTR_LBD"/>
</dbReference>
<organism evidence="2 3">
    <name type="scientific">Mycolicibacterium pallens</name>
    <dbReference type="NCBI Taxonomy" id="370524"/>
    <lineage>
        <taxon>Bacteria</taxon>
        <taxon>Bacillati</taxon>
        <taxon>Actinomycetota</taxon>
        <taxon>Actinomycetes</taxon>
        <taxon>Mycobacteriales</taxon>
        <taxon>Mycobacteriaceae</taxon>
        <taxon>Mycolicibacterium</taxon>
    </lineage>
</organism>
<dbReference type="PROSITE" id="PS50943">
    <property type="entry name" value="HTH_CROC1"/>
    <property type="match status" value="1"/>
</dbReference>
<sequence>MGSAGELREFLTSRRARLSPADVGLRAGSGRRVSGLRREELAMLAGVSADYYARLEQGRARNVSDSVLTAVADALRLDDVERKHLIELVRPAKADGSVAAPIRARAALRSMIHALDPTPAMLYGPRLEVLAVNRMAVLLFDDFDAMPVAERNMIRWMFLNPKARQVYPDWPEIAAQLVAILRLAAGRDAEDKLVAELVNDVSARSDDFAKCWADYRVFQHTHGPKRYRHDKVGTMTLNYETLVPPTDPDLRVILYTADVGSPSAAKLAELSRRDAAE</sequence>
<dbReference type="Gene3D" id="3.30.450.180">
    <property type="match status" value="1"/>
</dbReference>
<dbReference type="CDD" id="cd00093">
    <property type="entry name" value="HTH_XRE"/>
    <property type="match status" value="1"/>
</dbReference>
<dbReference type="InterPro" id="IPR010982">
    <property type="entry name" value="Lambda_DNA-bd_dom_sf"/>
</dbReference>
<dbReference type="Pfam" id="PF13560">
    <property type="entry name" value="HTH_31"/>
    <property type="match status" value="1"/>
</dbReference>